<name>A0ABT5VY61_9BACT</name>
<comment type="caution">
    <text evidence="9">The sequence shown here is derived from an EMBL/GenBank/DDBJ whole genome shotgun (WGS) entry which is preliminary data.</text>
</comment>
<evidence type="ECO:0000256" key="6">
    <source>
        <dbReference type="ARBA" id="ARBA00023244"/>
    </source>
</evidence>
<organism evidence="9 10">
    <name type="scientific">Paralabilibaculum antarcticum</name>
    <dbReference type="NCBI Taxonomy" id="2912572"/>
    <lineage>
        <taxon>Bacteria</taxon>
        <taxon>Pseudomonadati</taxon>
        <taxon>Bacteroidota</taxon>
        <taxon>Bacteroidia</taxon>
        <taxon>Marinilabiliales</taxon>
        <taxon>Marinifilaceae</taxon>
        <taxon>Paralabilibaculum</taxon>
    </lineage>
</organism>
<evidence type="ECO:0000256" key="4">
    <source>
        <dbReference type="ARBA" id="ARBA00022679"/>
    </source>
</evidence>
<dbReference type="GO" id="GO:0032259">
    <property type="term" value="P:methylation"/>
    <property type="evidence" value="ECO:0007669"/>
    <property type="project" value="UniProtKB-KW"/>
</dbReference>
<gene>
    <name evidence="9" type="primary">cobA</name>
    <name evidence="9" type="ORF">L3049_17170</name>
</gene>
<evidence type="ECO:0000313" key="9">
    <source>
        <dbReference type="EMBL" id="MDE5419727.1"/>
    </source>
</evidence>
<evidence type="ECO:0000256" key="5">
    <source>
        <dbReference type="ARBA" id="ARBA00022691"/>
    </source>
</evidence>
<keyword evidence="3 9" id="KW-0489">Methyltransferase</keyword>
<keyword evidence="10" id="KW-1185">Reference proteome</keyword>
<evidence type="ECO:0000256" key="7">
    <source>
        <dbReference type="ARBA" id="ARBA00025705"/>
    </source>
</evidence>
<dbReference type="EC" id="2.1.1.107" evidence="2"/>
<dbReference type="CDD" id="cd11642">
    <property type="entry name" value="SUMT"/>
    <property type="match status" value="1"/>
</dbReference>
<dbReference type="InterPro" id="IPR000878">
    <property type="entry name" value="4pyrrol_Mease"/>
</dbReference>
<dbReference type="InterPro" id="IPR050161">
    <property type="entry name" value="Siro_Cobalamin_biosynth"/>
</dbReference>
<dbReference type="InterPro" id="IPR014776">
    <property type="entry name" value="4pyrrole_Mease_sub2"/>
</dbReference>
<dbReference type="PANTHER" id="PTHR45790:SF3">
    <property type="entry name" value="S-ADENOSYL-L-METHIONINE-DEPENDENT UROPORPHYRINOGEN III METHYLTRANSFERASE, CHLOROPLASTIC"/>
    <property type="match status" value="1"/>
</dbReference>
<dbReference type="NCBIfam" id="NF004790">
    <property type="entry name" value="PRK06136.1"/>
    <property type="match status" value="1"/>
</dbReference>
<comment type="similarity">
    <text evidence="1">Belongs to the precorrin methyltransferase family.</text>
</comment>
<evidence type="ECO:0000259" key="8">
    <source>
        <dbReference type="Pfam" id="PF00590"/>
    </source>
</evidence>
<dbReference type="NCBIfam" id="TIGR01469">
    <property type="entry name" value="cobA_cysG_Cterm"/>
    <property type="match status" value="1"/>
</dbReference>
<keyword evidence="5" id="KW-0949">S-adenosyl-L-methionine</keyword>
<dbReference type="Proteomes" id="UP001528920">
    <property type="component" value="Unassembled WGS sequence"/>
</dbReference>
<proteinExistence type="inferred from homology"/>
<dbReference type="RefSeq" id="WP_275111056.1">
    <property type="nucleotide sequence ID" value="NZ_JAKJSC010000005.1"/>
</dbReference>
<keyword evidence="6" id="KW-0627">Porphyrin biosynthesis</keyword>
<comment type="pathway">
    <text evidence="7">Porphyrin-containing compound metabolism; siroheme biosynthesis; precorrin-2 from uroporphyrinogen III: step 1/1.</text>
</comment>
<dbReference type="SUPFAM" id="SSF53790">
    <property type="entry name" value="Tetrapyrrole methylase"/>
    <property type="match status" value="1"/>
</dbReference>
<dbReference type="InterPro" id="IPR035996">
    <property type="entry name" value="4pyrrol_Methylase_sf"/>
</dbReference>
<accession>A0ABT5VY61</accession>
<dbReference type="InterPro" id="IPR014777">
    <property type="entry name" value="4pyrrole_Mease_sub1"/>
</dbReference>
<evidence type="ECO:0000256" key="3">
    <source>
        <dbReference type="ARBA" id="ARBA00022603"/>
    </source>
</evidence>
<evidence type="ECO:0000313" key="10">
    <source>
        <dbReference type="Proteomes" id="UP001528920"/>
    </source>
</evidence>
<dbReference type="GO" id="GO:0004851">
    <property type="term" value="F:uroporphyrin-III C-methyltransferase activity"/>
    <property type="evidence" value="ECO:0007669"/>
    <property type="project" value="UniProtKB-EC"/>
</dbReference>
<dbReference type="InterPro" id="IPR003043">
    <property type="entry name" value="Uropor_MeTrfase_CS"/>
</dbReference>
<evidence type="ECO:0000256" key="2">
    <source>
        <dbReference type="ARBA" id="ARBA00012162"/>
    </source>
</evidence>
<dbReference type="Pfam" id="PF00590">
    <property type="entry name" value="TP_methylase"/>
    <property type="match status" value="1"/>
</dbReference>
<protein>
    <recommendedName>
        <fullName evidence="2">uroporphyrinogen-III C-methyltransferase</fullName>
        <ecNumber evidence="2">2.1.1.107</ecNumber>
    </recommendedName>
</protein>
<dbReference type="InterPro" id="IPR006366">
    <property type="entry name" value="CobA/CysG_C"/>
</dbReference>
<feature type="domain" description="Tetrapyrrole methylase" evidence="8">
    <location>
        <begin position="7"/>
        <end position="218"/>
    </location>
</feature>
<evidence type="ECO:0000256" key="1">
    <source>
        <dbReference type="ARBA" id="ARBA00005879"/>
    </source>
</evidence>
<reference evidence="9 10" key="1">
    <citation type="submission" date="2022-01" db="EMBL/GenBank/DDBJ databases">
        <title>Labilibaculum sp. nov, a marine bacterium isolated from Antarctica.</title>
        <authorList>
            <person name="Dai W."/>
        </authorList>
    </citation>
    <scope>NUCLEOTIDE SEQUENCE [LARGE SCALE GENOMIC DNA]</scope>
    <source>
        <strain evidence="9 10">DW002</strain>
    </source>
</reference>
<dbReference type="EMBL" id="JAKJSC010000005">
    <property type="protein sequence ID" value="MDE5419727.1"/>
    <property type="molecule type" value="Genomic_DNA"/>
</dbReference>
<dbReference type="Gene3D" id="3.30.950.10">
    <property type="entry name" value="Methyltransferase, Cobalt-precorrin-4 Transmethylase, Domain 2"/>
    <property type="match status" value="1"/>
</dbReference>
<keyword evidence="4 9" id="KW-0808">Transferase</keyword>
<dbReference type="PANTHER" id="PTHR45790">
    <property type="entry name" value="SIROHEME SYNTHASE-RELATED"/>
    <property type="match status" value="1"/>
</dbReference>
<sequence>MMRERGKVSIVGAGPGDPELITLKAIRAIENAEVVLYDYLVNKQLLDYCKEGCEIVYVGKKNRQHTYPQEDINKMLIEYGLAGKKIARLKGGDPFVFGRGAEEILGLKEHDIEFEVIPGITAGVAVPGAAGIPVTLRNVASSVAFFTGHQCANHKTEIYWDKIATGIDTLVFYMGVTQAPRIVRNLMACGKNPETPVAMIRWGTLPEQEVLKGTLGTIVQMMEEHNFKPPAIFIVGEVVAYSEQLSPLINQMAESEIE</sequence>
<dbReference type="Gene3D" id="3.40.1010.10">
    <property type="entry name" value="Cobalt-precorrin-4 Transmethylase, Domain 1"/>
    <property type="match status" value="1"/>
</dbReference>
<dbReference type="PROSITE" id="PS00839">
    <property type="entry name" value="SUMT_1"/>
    <property type="match status" value="1"/>
</dbReference>